<name>A0ABR0NLF2_GOSAR</name>
<keyword evidence="2" id="KW-1185">Reference proteome</keyword>
<evidence type="ECO:0000313" key="2">
    <source>
        <dbReference type="Proteomes" id="UP001358586"/>
    </source>
</evidence>
<evidence type="ECO:0000313" key="1">
    <source>
        <dbReference type="EMBL" id="KAK5802169.1"/>
    </source>
</evidence>
<reference evidence="1 2" key="1">
    <citation type="submission" date="2023-03" db="EMBL/GenBank/DDBJ databases">
        <title>WGS of Gossypium arboreum.</title>
        <authorList>
            <person name="Yu D."/>
        </authorList>
    </citation>
    <scope>NUCLEOTIDE SEQUENCE [LARGE SCALE GENOMIC DNA]</scope>
    <source>
        <tissue evidence="1">Leaf</tissue>
    </source>
</reference>
<sequence>MSAINDDYSWYKGKMWDNLYDDVESSWLDGNSMDQWSLYREYGKEWYFYEPLYELDDKKIDILKYPIESLSNPLEIWSCQTIKLGKPLDQNIDTHMDKFNDDDSGFESDESSFWYDEWKNNERKFWLNRALTNRWSDNSKYNMAEHLDELPYDVYESYDHKDRSKYPEEPMRELNKHPSECDQIYQTNNKTFNILSRMLDKMTQMMTMLQEISEALPPQEEVVHDVLNSVHDDHYITNNRPNLDDGNQQEFRIRDCVDELNILEGVPNPISVETNIIVDATTDVKVEITTNIELKSILNESVEKAIHFLAIAEKVPTKEIDEFNSFSSDKGNKARVTKTSHDMEGRKLKAIISQKTI</sequence>
<dbReference type="Proteomes" id="UP001358586">
    <property type="component" value="Chromosome 9"/>
</dbReference>
<organism evidence="1 2">
    <name type="scientific">Gossypium arboreum</name>
    <name type="common">Tree cotton</name>
    <name type="synonym">Gossypium nanking</name>
    <dbReference type="NCBI Taxonomy" id="29729"/>
    <lineage>
        <taxon>Eukaryota</taxon>
        <taxon>Viridiplantae</taxon>
        <taxon>Streptophyta</taxon>
        <taxon>Embryophyta</taxon>
        <taxon>Tracheophyta</taxon>
        <taxon>Spermatophyta</taxon>
        <taxon>Magnoliopsida</taxon>
        <taxon>eudicotyledons</taxon>
        <taxon>Gunneridae</taxon>
        <taxon>Pentapetalae</taxon>
        <taxon>rosids</taxon>
        <taxon>malvids</taxon>
        <taxon>Malvales</taxon>
        <taxon>Malvaceae</taxon>
        <taxon>Malvoideae</taxon>
        <taxon>Gossypium</taxon>
    </lineage>
</organism>
<gene>
    <name evidence="1" type="ORF">PVK06_029752</name>
</gene>
<protein>
    <submittedName>
        <fullName evidence="1">Uncharacterized protein</fullName>
    </submittedName>
</protein>
<dbReference type="EMBL" id="JARKNE010000009">
    <property type="protein sequence ID" value="KAK5802169.1"/>
    <property type="molecule type" value="Genomic_DNA"/>
</dbReference>
<accession>A0ABR0NLF2</accession>
<comment type="caution">
    <text evidence="1">The sequence shown here is derived from an EMBL/GenBank/DDBJ whole genome shotgun (WGS) entry which is preliminary data.</text>
</comment>
<proteinExistence type="predicted"/>